<evidence type="ECO:0000313" key="6">
    <source>
        <dbReference type="EMBL" id="KAF9598149.1"/>
    </source>
</evidence>
<evidence type="ECO:0000256" key="3">
    <source>
        <dbReference type="ARBA" id="ARBA00022833"/>
    </source>
</evidence>
<keyword evidence="3" id="KW-0862">Zinc</keyword>
<dbReference type="GO" id="GO:0008270">
    <property type="term" value="F:zinc ion binding"/>
    <property type="evidence" value="ECO:0007669"/>
    <property type="project" value="UniProtKB-KW"/>
</dbReference>
<dbReference type="AlphaFoldDB" id="A0A835LNS1"/>
<evidence type="ECO:0000256" key="1">
    <source>
        <dbReference type="ARBA" id="ARBA00022723"/>
    </source>
</evidence>
<sequence length="139" mass="15518">MGGGEEGESSKQGGYFLCTDTDHMKKDCRWLNYLCVLCKSNTMNLFFCKQGKNTGKRFLRCKSQPKCIAFKWIDLPDEELNEARHETLVKIDKVGTEGGKVKATVEGTSKLTVEGGVEDVCAFVKSLGFVIDAMLFEMK</sequence>
<keyword evidence="1" id="KW-0479">Metal-binding</keyword>
<comment type="caution">
    <text evidence="6">The sequence shown here is derived from an EMBL/GenBank/DDBJ whole genome shotgun (WGS) entry which is preliminary data.</text>
</comment>
<keyword evidence="2 4" id="KW-0863">Zinc-finger</keyword>
<dbReference type="PROSITE" id="PS51999">
    <property type="entry name" value="ZF_GRF"/>
    <property type="match status" value="1"/>
</dbReference>
<proteinExistence type="predicted"/>
<dbReference type="OrthoDB" id="1436760at2759"/>
<organism evidence="6 7">
    <name type="scientific">Coptis chinensis</name>
    <dbReference type="NCBI Taxonomy" id="261450"/>
    <lineage>
        <taxon>Eukaryota</taxon>
        <taxon>Viridiplantae</taxon>
        <taxon>Streptophyta</taxon>
        <taxon>Embryophyta</taxon>
        <taxon>Tracheophyta</taxon>
        <taxon>Spermatophyta</taxon>
        <taxon>Magnoliopsida</taxon>
        <taxon>Ranunculales</taxon>
        <taxon>Ranunculaceae</taxon>
        <taxon>Coptidoideae</taxon>
        <taxon>Coptis</taxon>
    </lineage>
</organism>
<name>A0A835LNS1_9MAGN</name>
<accession>A0A835LNS1</accession>
<feature type="domain" description="GRF-type" evidence="5">
    <location>
        <begin position="35"/>
        <end position="76"/>
    </location>
</feature>
<evidence type="ECO:0000259" key="5">
    <source>
        <dbReference type="PROSITE" id="PS51999"/>
    </source>
</evidence>
<gene>
    <name evidence="6" type="ORF">IFM89_025589</name>
</gene>
<reference evidence="6 7" key="1">
    <citation type="submission" date="2020-10" db="EMBL/GenBank/DDBJ databases">
        <title>The Coptis chinensis genome and diversification of protoberbering-type alkaloids.</title>
        <authorList>
            <person name="Wang B."/>
            <person name="Shu S."/>
            <person name="Song C."/>
            <person name="Liu Y."/>
        </authorList>
    </citation>
    <scope>NUCLEOTIDE SEQUENCE [LARGE SCALE GENOMIC DNA]</scope>
    <source>
        <strain evidence="6">HL-2020</strain>
        <tissue evidence="6">Leaf</tissue>
    </source>
</reference>
<evidence type="ECO:0000256" key="4">
    <source>
        <dbReference type="PROSITE-ProRule" id="PRU01343"/>
    </source>
</evidence>
<dbReference type="Proteomes" id="UP000631114">
    <property type="component" value="Unassembled WGS sequence"/>
</dbReference>
<evidence type="ECO:0000313" key="7">
    <source>
        <dbReference type="Proteomes" id="UP000631114"/>
    </source>
</evidence>
<keyword evidence="7" id="KW-1185">Reference proteome</keyword>
<dbReference type="EMBL" id="JADFTS010000007">
    <property type="protein sequence ID" value="KAF9598149.1"/>
    <property type="molecule type" value="Genomic_DNA"/>
</dbReference>
<protein>
    <recommendedName>
        <fullName evidence="5">GRF-type domain-containing protein</fullName>
    </recommendedName>
</protein>
<dbReference type="InterPro" id="IPR010666">
    <property type="entry name" value="Znf_GRF"/>
</dbReference>
<evidence type="ECO:0000256" key="2">
    <source>
        <dbReference type="ARBA" id="ARBA00022771"/>
    </source>
</evidence>